<organism evidence="1">
    <name type="scientific">Rhizophora mucronata</name>
    <name type="common">Asiatic mangrove</name>
    <dbReference type="NCBI Taxonomy" id="61149"/>
    <lineage>
        <taxon>Eukaryota</taxon>
        <taxon>Viridiplantae</taxon>
        <taxon>Streptophyta</taxon>
        <taxon>Embryophyta</taxon>
        <taxon>Tracheophyta</taxon>
        <taxon>Spermatophyta</taxon>
        <taxon>Magnoliopsida</taxon>
        <taxon>eudicotyledons</taxon>
        <taxon>Gunneridae</taxon>
        <taxon>Pentapetalae</taxon>
        <taxon>rosids</taxon>
        <taxon>fabids</taxon>
        <taxon>Malpighiales</taxon>
        <taxon>Rhizophoraceae</taxon>
        <taxon>Rhizophora</taxon>
    </lineage>
</organism>
<dbReference type="EMBL" id="GGEC01061718">
    <property type="protein sequence ID" value="MBX42202.1"/>
    <property type="molecule type" value="Transcribed_RNA"/>
</dbReference>
<proteinExistence type="predicted"/>
<accession>A0A2P2NI84</accession>
<protein>
    <submittedName>
        <fullName evidence="1">Early endosome antigen</fullName>
    </submittedName>
</protein>
<reference evidence="1" key="1">
    <citation type="submission" date="2018-02" db="EMBL/GenBank/DDBJ databases">
        <title>Rhizophora mucronata_Transcriptome.</title>
        <authorList>
            <person name="Meera S.P."/>
            <person name="Sreeshan A."/>
            <person name="Augustine A."/>
        </authorList>
    </citation>
    <scope>NUCLEOTIDE SEQUENCE</scope>
    <source>
        <tissue evidence="1">Leaf</tissue>
    </source>
</reference>
<dbReference type="AlphaFoldDB" id="A0A2P2NI84"/>
<sequence>MDLLTILEIAKRLLISFKYESKSLSRLLHELTSTSTGIGICIISWLSISLQQTAPNKH</sequence>
<evidence type="ECO:0000313" key="1">
    <source>
        <dbReference type="EMBL" id="MBX42202.1"/>
    </source>
</evidence>
<name>A0A2P2NI84_RHIMU</name>